<sequence length="279" mass="31761">MTQYVESSSKTVVMTFLNVLGFPFKVLWVGHFNVLFYVLFCAGGALAVITYIQNLLVKLANELFSDSRLLNYLETSTYALYILCIPFIVVAAGLPAKIVWLYGGFFLSPLYTETRNCTRRFTNILRYTLMHPFYAVLPFIGMLVIQRLLIAHEVGEEFMLIIKIGLMFTATITVYKLLQWIFLILFTTFVDTDEIFVLQNFRLILRYRSIQFISTGLMGFGMVIAIYFSGILSGNEFLPYIFGALLWYVFSALIAIALEAGEAHAQMNGVTLRIIQPSL</sequence>
<evidence type="ECO:0000256" key="1">
    <source>
        <dbReference type="SAM" id="Phobius"/>
    </source>
</evidence>
<reference evidence="2 3" key="1">
    <citation type="journal article" date="2020" name="Biotechnol. Biofuels">
        <title>New insights from the biogas microbiome by comprehensive genome-resolved metagenomics of nearly 1600 species originating from multiple anaerobic digesters.</title>
        <authorList>
            <person name="Campanaro S."/>
            <person name="Treu L."/>
            <person name="Rodriguez-R L.M."/>
            <person name="Kovalovszki A."/>
            <person name="Ziels R.M."/>
            <person name="Maus I."/>
            <person name="Zhu X."/>
            <person name="Kougias P.G."/>
            <person name="Basile A."/>
            <person name="Luo G."/>
            <person name="Schluter A."/>
            <person name="Konstantinidis K.T."/>
            <person name="Angelidaki I."/>
        </authorList>
    </citation>
    <scope>NUCLEOTIDE SEQUENCE [LARGE SCALE GENOMIC DNA]</scope>
    <source>
        <strain evidence="2">AS27yjCOA_65</strain>
    </source>
</reference>
<organism evidence="2 3">
    <name type="scientific">SAR324 cluster bacterium</name>
    <dbReference type="NCBI Taxonomy" id="2024889"/>
    <lineage>
        <taxon>Bacteria</taxon>
        <taxon>Deltaproteobacteria</taxon>
        <taxon>SAR324 cluster</taxon>
    </lineage>
</organism>
<protein>
    <submittedName>
        <fullName evidence="2">Uncharacterized protein</fullName>
    </submittedName>
</protein>
<feature type="transmembrane region" description="Helical" evidence="1">
    <location>
        <begin position="34"/>
        <end position="57"/>
    </location>
</feature>
<accession>A0A7X9IK61</accession>
<feature type="transmembrane region" description="Helical" evidence="1">
    <location>
        <begin position="210"/>
        <end position="231"/>
    </location>
</feature>
<feature type="transmembrane region" description="Helical" evidence="1">
    <location>
        <begin position="78"/>
        <end position="104"/>
    </location>
</feature>
<keyword evidence="1" id="KW-1133">Transmembrane helix</keyword>
<evidence type="ECO:0000313" key="2">
    <source>
        <dbReference type="EMBL" id="NMC62847.1"/>
    </source>
</evidence>
<gene>
    <name evidence="2" type="ORF">GYA55_06720</name>
</gene>
<keyword evidence="1" id="KW-0812">Transmembrane</keyword>
<feature type="transmembrane region" description="Helical" evidence="1">
    <location>
        <begin position="237"/>
        <end position="258"/>
    </location>
</feature>
<comment type="caution">
    <text evidence="2">The sequence shown here is derived from an EMBL/GenBank/DDBJ whole genome shotgun (WGS) entry which is preliminary data.</text>
</comment>
<proteinExistence type="predicted"/>
<dbReference type="EMBL" id="JAAZON010000295">
    <property type="protein sequence ID" value="NMC62847.1"/>
    <property type="molecule type" value="Genomic_DNA"/>
</dbReference>
<name>A0A7X9IK61_9DELT</name>
<dbReference type="Proteomes" id="UP000524246">
    <property type="component" value="Unassembled WGS sequence"/>
</dbReference>
<feature type="transmembrane region" description="Helical" evidence="1">
    <location>
        <begin position="12"/>
        <end position="28"/>
    </location>
</feature>
<evidence type="ECO:0000313" key="3">
    <source>
        <dbReference type="Proteomes" id="UP000524246"/>
    </source>
</evidence>
<dbReference type="AlphaFoldDB" id="A0A7X9IK61"/>
<keyword evidence="1" id="KW-0472">Membrane</keyword>
<feature type="transmembrane region" description="Helical" evidence="1">
    <location>
        <begin position="124"/>
        <end position="145"/>
    </location>
</feature>